<dbReference type="EMBL" id="JBHRZH010000006">
    <property type="protein sequence ID" value="MFC3760841.1"/>
    <property type="molecule type" value="Genomic_DNA"/>
</dbReference>
<gene>
    <name evidence="1" type="ORF">ACFOUW_08320</name>
</gene>
<organism evidence="1 2">
    <name type="scientific">Tenggerimyces flavus</name>
    <dbReference type="NCBI Taxonomy" id="1708749"/>
    <lineage>
        <taxon>Bacteria</taxon>
        <taxon>Bacillati</taxon>
        <taxon>Actinomycetota</taxon>
        <taxon>Actinomycetes</taxon>
        <taxon>Propionibacteriales</taxon>
        <taxon>Nocardioidaceae</taxon>
        <taxon>Tenggerimyces</taxon>
    </lineage>
</organism>
<dbReference type="InterPro" id="IPR027417">
    <property type="entry name" value="P-loop_NTPase"/>
</dbReference>
<dbReference type="RefSeq" id="WP_205117081.1">
    <property type="nucleotide sequence ID" value="NZ_JAFBCM010000001.1"/>
</dbReference>
<reference evidence="2" key="1">
    <citation type="journal article" date="2019" name="Int. J. Syst. Evol. Microbiol.">
        <title>The Global Catalogue of Microorganisms (GCM) 10K type strain sequencing project: providing services to taxonomists for standard genome sequencing and annotation.</title>
        <authorList>
            <consortium name="The Broad Institute Genomics Platform"/>
            <consortium name="The Broad Institute Genome Sequencing Center for Infectious Disease"/>
            <person name="Wu L."/>
            <person name="Ma J."/>
        </authorList>
    </citation>
    <scope>NUCLEOTIDE SEQUENCE [LARGE SCALE GENOMIC DNA]</scope>
    <source>
        <strain evidence="2">CGMCC 4.7241</strain>
    </source>
</reference>
<dbReference type="Proteomes" id="UP001595699">
    <property type="component" value="Unassembled WGS sequence"/>
</dbReference>
<keyword evidence="2" id="KW-1185">Reference proteome</keyword>
<evidence type="ECO:0008006" key="3">
    <source>
        <dbReference type="Google" id="ProtNLM"/>
    </source>
</evidence>
<proteinExistence type="predicted"/>
<dbReference type="SUPFAM" id="SSF52540">
    <property type="entry name" value="P-loop containing nucleoside triphosphate hydrolases"/>
    <property type="match status" value="1"/>
</dbReference>
<accession>A0ABV7Y6C9</accession>
<protein>
    <recommendedName>
        <fullName evidence="3">AAA+ ATPase domain-containing protein</fullName>
    </recommendedName>
</protein>
<comment type="caution">
    <text evidence="1">The sequence shown here is derived from an EMBL/GenBank/DDBJ whole genome shotgun (WGS) entry which is preliminary data.</text>
</comment>
<evidence type="ECO:0000313" key="2">
    <source>
        <dbReference type="Proteomes" id="UP001595699"/>
    </source>
</evidence>
<name>A0ABV7Y6C9_9ACTN</name>
<evidence type="ECO:0000313" key="1">
    <source>
        <dbReference type="EMBL" id="MFC3760841.1"/>
    </source>
</evidence>
<dbReference type="Gene3D" id="3.40.50.300">
    <property type="entry name" value="P-loop containing nucleotide triphosphate hydrolases"/>
    <property type="match status" value="1"/>
</dbReference>
<sequence length="351" mass="37912">MSSADLLALWEGHAFDPAPALDELYRYHVPFDELVGQPICEKPLGQAIRRGEQVALVGGSGSGKSSVIGHVLGPLVEGLAPLPIPVAVERPEVARDPVEFAGHVVRTVARYVQHAHPRDASKTKEFVDHSTPIAGAEHRFRRIGGGIGWLEAKVELAVELGTVTQPLPRPSSEVLDQARSILDLISAHDLMPVLVFDDTDKWFGAAFPNVDDLIDGFFGRVVRLLAEDLAAPTVLAVHNSYLNHPAYQPTAGFIETTIRIPRVPDAAALAKLLAHRAGEHGIGPDVPLLDDDALAALFRHYTRGGTSDIRRRVLFVVHTALAQAWDEGAETIDLGHLELAIAETSPEEPKA</sequence>